<organism evidence="5 6">
    <name type="scientific">Buddleja alternifolia</name>
    <dbReference type="NCBI Taxonomy" id="168488"/>
    <lineage>
        <taxon>Eukaryota</taxon>
        <taxon>Viridiplantae</taxon>
        <taxon>Streptophyta</taxon>
        <taxon>Embryophyta</taxon>
        <taxon>Tracheophyta</taxon>
        <taxon>Spermatophyta</taxon>
        <taxon>Magnoliopsida</taxon>
        <taxon>eudicotyledons</taxon>
        <taxon>Gunneridae</taxon>
        <taxon>Pentapetalae</taxon>
        <taxon>asterids</taxon>
        <taxon>lamiids</taxon>
        <taxon>Lamiales</taxon>
        <taxon>Scrophulariaceae</taxon>
        <taxon>Buddlejeae</taxon>
        <taxon>Buddleja</taxon>
    </lineage>
</organism>
<dbReference type="EMBL" id="WHWC01000006">
    <property type="protein sequence ID" value="KAG8380431.1"/>
    <property type="molecule type" value="Genomic_DNA"/>
</dbReference>
<name>A0AAV6XIS2_9LAMI</name>
<dbReference type="Pfam" id="PF20431">
    <property type="entry name" value="E_motif"/>
    <property type="match status" value="1"/>
</dbReference>
<evidence type="ECO:0000313" key="6">
    <source>
        <dbReference type="Proteomes" id="UP000826271"/>
    </source>
</evidence>
<feature type="repeat" description="PPR" evidence="3">
    <location>
        <begin position="256"/>
        <end position="290"/>
    </location>
</feature>
<comment type="similarity">
    <text evidence="1">Belongs to the PPR family. PCMP-H subfamily.</text>
</comment>
<keyword evidence="6" id="KW-1185">Reference proteome</keyword>
<proteinExistence type="inferred from homology"/>
<evidence type="ECO:0000256" key="3">
    <source>
        <dbReference type="PROSITE-ProRule" id="PRU00708"/>
    </source>
</evidence>
<dbReference type="Proteomes" id="UP000826271">
    <property type="component" value="Unassembled WGS sequence"/>
</dbReference>
<dbReference type="InterPro" id="IPR032867">
    <property type="entry name" value="DYW_dom"/>
</dbReference>
<dbReference type="Pfam" id="PF01535">
    <property type="entry name" value="PPR"/>
    <property type="match status" value="2"/>
</dbReference>
<dbReference type="Pfam" id="PF13041">
    <property type="entry name" value="PPR_2"/>
    <property type="match status" value="2"/>
</dbReference>
<reference evidence="5" key="1">
    <citation type="submission" date="2019-10" db="EMBL/GenBank/DDBJ databases">
        <authorList>
            <person name="Zhang R."/>
            <person name="Pan Y."/>
            <person name="Wang J."/>
            <person name="Ma R."/>
            <person name="Yu S."/>
        </authorList>
    </citation>
    <scope>NUCLEOTIDE SEQUENCE</scope>
    <source>
        <strain evidence="5">LA-IB0</strain>
        <tissue evidence="5">Leaf</tissue>
    </source>
</reference>
<dbReference type="Gene3D" id="1.25.40.10">
    <property type="entry name" value="Tetratricopeptide repeat domain"/>
    <property type="match status" value="3"/>
</dbReference>
<dbReference type="InterPro" id="IPR046960">
    <property type="entry name" value="PPR_At4g14850-like_plant"/>
</dbReference>
<dbReference type="AlphaFoldDB" id="A0AAV6XIS2"/>
<feature type="repeat" description="PPR" evidence="3">
    <location>
        <begin position="291"/>
        <end position="325"/>
    </location>
</feature>
<evidence type="ECO:0000259" key="4">
    <source>
        <dbReference type="Pfam" id="PF14432"/>
    </source>
</evidence>
<accession>A0AAV6XIS2</accession>
<protein>
    <recommendedName>
        <fullName evidence="4">DYW domain-containing protein</fullName>
    </recommendedName>
</protein>
<dbReference type="NCBIfam" id="TIGR00756">
    <property type="entry name" value="PPR"/>
    <property type="match status" value="5"/>
</dbReference>
<feature type="repeat" description="PPR" evidence="3">
    <location>
        <begin position="189"/>
        <end position="224"/>
    </location>
</feature>
<evidence type="ECO:0000256" key="2">
    <source>
        <dbReference type="ARBA" id="ARBA00022737"/>
    </source>
</evidence>
<dbReference type="GO" id="GO:0009451">
    <property type="term" value="P:RNA modification"/>
    <property type="evidence" value="ECO:0007669"/>
    <property type="project" value="InterPro"/>
</dbReference>
<evidence type="ECO:0000256" key="1">
    <source>
        <dbReference type="ARBA" id="ARBA00006643"/>
    </source>
</evidence>
<dbReference type="PANTHER" id="PTHR47926">
    <property type="entry name" value="PENTATRICOPEPTIDE REPEAT-CONTAINING PROTEIN"/>
    <property type="match status" value="1"/>
</dbReference>
<dbReference type="Pfam" id="PF14432">
    <property type="entry name" value="DYW_deaminase"/>
    <property type="match status" value="1"/>
</dbReference>
<dbReference type="InterPro" id="IPR011990">
    <property type="entry name" value="TPR-like_helical_dom_sf"/>
</dbReference>
<dbReference type="GO" id="GO:0008270">
    <property type="term" value="F:zinc ion binding"/>
    <property type="evidence" value="ECO:0007669"/>
    <property type="project" value="InterPro"/>
</dbReference>
<dbReference type="FunFam" id="1.25.40.10:FF:000711">
    <property type="entry name" value="Tetratricopeptide repeat (TPR)-like superfamily protein"/>
    <property type="match status" value="1"/>
</dbReference>
<feature type="repeat" description="PPR" evidence="3">
    <location>
        <begin position="88"/>
        <end position="122"/>
    </location>
</feature>
<feature type="domain" description="DYW" evidence="4">
    <location>
        <begin position="470"/>
        <end position="551"/>
    </location>
</feature>
<keyword evidence="2" id="KW-0677">Repeat</keyword>
<sequence>MKTRNGNLLVLNLIDRGAMESDARLYIELLKKCTDQGKLKEGQMVRAHFLASRFQHYVVLQNTIINMYSKCGHMEMACKAFDQMPERDMVSYTMLITGYSQSNEFKEALGLYVDMVKMGLQPNEFTFGSALKSASGMQSDGTGRAIHWACVKFGYEENVYVGSALVDMYTKCERMSEAKIIFDGMKRKNEVSWNALIATYAREGEAYNAGKWVHTDMVKSGLKLIAFVGNTLLDMYGKAGSINDAKKVFYRLVKKDVVLWNSMLIAYAQHGLGLEAVDLFEEMRGIGFQPNEITFLCVLNACSHSGLLDKGMYYFELMRKYNLKPDIMHYVAVVDLLGRAGQLDRAERFIREMAIPPTAAVWKALLGACRMHKNMELGVYAAERVFELDPLDSGPHMLLSNLYAFAGRLNDAARVRKMMNESGVKKEPACSWVEIENVVHTFVANDDNHPQREEIREMWEKISNEIEKIGYVPDTSHVLWFVDQQEREERLQYHSEKLALAFVILITSPGSPITIKKNIRICGDCHNAFKFVSKLVDREIVLRDTNRFHHFS</sequence>
<dbReference type="PROSITE" id="PS51375">
    <property type="entry name" value="PPR"/>
    <property type="match status" value="4"/>
</dbReference>
<gene>
    <name evidence="5" type="ORF">BUALT_Bualt06G0014600</name>
</gene>
<dbReference type="SUPFAM" id="SSF48452">
    <property type="entry name" value="TPR-like"/>
    <property type="match status" value="1"/>
</dbReference>
<evidence type="ECO:0000313" key="5">
    <source>
        <dbReference type="EMBL" id="KAG8380431.1"/>
    </source>
</evidence>
<dbReference type="PANTHER" id="PTHR47926:SF502">
    <property type="entry name" value="SELENIUM BINDING PROTEIN"/>
    <property type="match status" value="1"/>
</dbReference>
<dbReference type="GO" id="GO:0003723">
    <property type="term" value="F:RNA binding"/>
    <property type="evidence" value="ECO:0007669"/>
    <property type="project" value="InterPro"/>
</dbReference>
<comment type="caution">
    <text evidence="5">The sequence shown here is derived from an EMBL/GenBank/DDBJ whole genome shotgun (WGS) entry which is preliminary data.</text>
</comment>
<dbReference type="FunFam" id="1.25.40.10:FF:000196">
    <property type="entry name" value="Pentatricopeptide repeat-containing protein At4g14850"/>
    <property type="match status" value="1"/>
</dbReference>
<dbReference type="InterPro" id="IPR046848">
    <property type="entry name" value="E_motif"/>
</dbReference>
<dbReference type="InterPro" id="IPR002885">
    <property type="entry name" value="PPR_rpt"/>
</dbReference>